<dbReference type="GO" id="GO:0003700">
    <property type="term" value="F:DNA-binding transcription factor activity"/>
    <property type="evidence" value="ECO:0007669"/>
    <property type="project" value="InterPro"/>
</dbReference>
<evidence type="ECO:0000259" key="7">
    <source>
        <dbReference type="PROSITE" id="PS51294"/>
    </source>
</evidence>
<dbReference type="Pfam" id="PF26575">
    <property type="entry name" value="HHO5_N"/>
    <property type="match status" value="1"/>
</dbReference>
<reference evidence="8" key="1">
    <citation type="submission" date="2013-08" db="EMBL/GenBank/DDBJ databases">
        <title>Molecular analysis of TcGARP2: first insight to TGP as a novel GARP subfamily.</title>
        <authorList>
            <person name="Zhang M."/>
            <person name="Fu C."/>
            <person name="Yu L."/>
            <person name="Zhang Y."/>
            <person name="Xie S."/>
        </authorList>
    </citation>
    <scope>NUCLEOTIDE SEQUENCE</scope>
</reference>
<dbReference type="Pfam" id="PF00249">
    <property type="entry name" value="Myb_DNA-binding"/>
    <property type="match status" value="1"/>
</dbReference>
<comment type="subcellular location">
    <subcellularLocation>
        <location evidence="1">Nucleus</location>
    </subcellularLocation>
</comment>
<dbReference type="NCBIfam" id="TIGR01557">
    <property type="entry name" value="myb_SHAQKYF"/>
    <property type="match status" value="1"/>
</dbReference>
<feature type="compositionally biased region" description="Low complexity" evidence="6">
    <location>
        <begin position="311"/>
        <end position="322"/>
    </location>
</feature>
<feature type="compositionally biased region" description="Basic and acidic residues" evidence="6">
    <location>
        <begin position="138"/>
        <end position="155"/>
    </location>
</feature>
<feature type="region of interest" description="Disordered" evidence="6">
    <location>
        <begin position="271"/>
        <end position="327"/>
    </location>
</feature>
<feature type="domain" description="HTH myb-type" evidence="7">
    <location>
        <begin position="321"/>
        <end position="381"/>
    </location>
</feature>
<dbReference type="GO" id="GO:0005634">
    <property type="term" value="C:nucleus"/>
    <property type="evidence" value="ECO:0007669"/>
    <property type="project" value="UniProtKB-SubCell"/>
</dbReference>
<dbReference type="InterPro" id="IPR001005">
    <property type="entry name" value="SANT/Myb"/>
</dbReference>
<feature type="compositionally biased region" description="Basic and acidic residues" evidence="6">
    <location>
        <begin position="499"/>
        <end position="525"/>
    </location>
</feature>
<evidence type="ECO:0000256" key="5">
    <source>
        <dbReference type="ARBA" id="ARBA00023242"/>
    </source>
</evidence>
<accession>A0A171NYB9</accession>
<organism evidence="8">
    <name type="scientific">Taxus chinensis</name>
    <name type="common">Chinese yew</name>
    <name type="synonym">Taxus wallichiana var. chinensis</name>
    <dbReference type="NCBI Taxonomy" id="29808"/>
    <lineage>
        <taxon>Eukaryota</taxon>
        <taxon>Viridiplantae</taxon>
        <taxon>Streptophyta</taxon>
        <taxon>Embryophyta</taxon>
        <taxon>Tracheophyta</taxon>
        <taxon>Spermatophyta</taxon>
        <taxon>Pinopsida</taxon>
        <taxon>Pinidae</taxon>
        <taxon>Conifers II</taxon>
        <taxon>Cupressales</taxon>
        <taxon>Taxaceae</taxon>
        <taxon>Taxus</taxon>
    </lineage>
</organism>
<dbReference type="Gene3D" id="1.10.10.60">
    <property type="entry name" value="Homeodomain-like"/>
    <property type="match status" value="1"/>
</dbReference>
<dbReference type="PANTHER" id="PTHR31003:SF19">
    <property type="entry name" value="MYB FAMILY TRANSCRIPTION FACTOR EFM"/>
    <property type="match status" value="1"/>
</dbReference>
<dbReference type="InterPro" id="IPR017930">
    <property type="entry name" value="Myb_dom"/>
</dbReference>
<feature type="region of interest" description="Disordered" evidence="6">
    <location>
        <begin position="466"/>
        <end position="555"/>
    </location>
</feature>
<keyword evidence="2" id="KW-0805">Transcription regulation</keyword>
<protein>
    <submittedName>
        <fullName evidence="8">GARP2</fullName>
    </submittedName>
</protein>
<evidence type="ECO:0000256" key="3">
    <source>
        <dbReference type="ARBA" id="ARBA00023125"/>
    </source>
</evidence>
<feature type="compositionally biased region" description="Basic and acidic residues" evidence="6">
    <location>
        <begin position="173"/>
        <end position="192"/>
    </location>
</feature>
<dbReference type="FunFam" id="1.10.10.60:FF:000002">
    <property type="entry name" value="Myb family transcription factor"/>
    <property type="match status" value="1"/>
</dbReference>
<keyword evidence="3" id="KW-0238">DNA-binding</keyword>
<evidence type="ECO:0000256" key="6">
    <source>
        <dbReference type="SAM" id="MobiDB-lite"/>
    </source>
</evidence>
<dbReference type="InterPro" id="IPR044787">
    <property type="entry name" value="HHO5-like"/>
</dbReference>
<dbReference type="SUPFAM" id="SSF46689">
    <property type="entry name" value="Homeodomain-like"/>
    <property type="match status" value="1"/>
</dbReference>
<dbReference type="InterPro" id="IPR009057">
    <property type="entry name" value="Homeodomain-like_sf"/>
</dbReference>
<dbReference type="GO" id="GO:0003677">
    <property type="term" value="F:DNA binding"/>
    <property type="evidence" value="ECO:0007669"/>
    <property type="project" value="UniProtKB-KW"/>
</dbReference>
<evidence type="ECO:0000256" key="1">
    <source>
        <dbReference type="ARBA" id="ARBA00004123"/>
    </source>
</evidence>
<evidence type="ECO:0000256" key="4">
    <source>
        <dbReference type="ARBA" id="ARBA00023163"/>
    </source>
</evidence>
<dbReference type="PROSITE" id="PS51294">
    <property type="entry name" value="HTH_MYB"/>
    <property type="match status" value="1"/>
</dbReference>
<proteinExistence type="evidence at transcript level"/>
<keyword evidence="4" id="KW-0804">Transcription</keyword>
<dbReference type="InterPro" id="IPR058673">
    <property type="entry name" value="HHO5-like_N"/>
</dbReference>
<evidence type="ECO:0000256" key="2">
    <source>
        <dbReference type="ARBA" id="ARBA00023015"/>
    </source>
</evidence>
<feature type="compositionally biased region" description="Low complexity" evidence="6">
    <location>
        <begin position="472"/>
        <end position="485"/>
    </location>
</feature>
<dbReference type="PANTHER" id="PTHR31003">
    <property type="entry name" value="MYB FAMILY TRANSCRIPTION FACTOR"/>
    <property type="match status" value="1"/>
</dbReference>
<dbReference type="InterPro" id="IPR006447">
    <property type="entry name" value="Myb_dom_plants"/>
</dbReference>
<feature type="region of interest" description="Disordered" evidence="6">
    <location>
        <begin position="172"/>
        <end position="192"/>
    </location>
</feature>
<sequence>MTDLCKTMGSPAELTLECRPSASKYSSVLKTISLVSDQFERARQLDEYLKGLEEERRKIEAFKRELPYCMHLLNDAIAASKEQLADCQAHVQAPTPTNQVVFSYEEQQYMPASNDGRPVLEEFIPLKKPCYESGEESEGNHSNHDSKRTKFDNGEKPNWMSSAQLWSQNSEIGECKEERVSPQEKPLKQHDSHFCRSDQEQVFPSNSKLFSDTKQRTGGAFLPFSRERQNNLSVTARSNAGKAFPDIALSSGEQEVGSSFRCTEMADLNNATTITSRSRSREPTETSTPVLSKEGSAKPNVGGCTPAPATSSNGAQSGGQSQRKARRCWSPELHRRFVGALQQLGGSQVATPKQIRELMKVDGLTNDEVKSHLQKYRLHTRRPSPSPQTSASQAPQLVVLGGIWVPPEYAAHAAAAAHQTPGLYSPLSNTTTSHSQSHYCQSPVPQEYYSQMNQSSQLQHPQLAYCEQQHTPSQSLSSPQGPLQLTGQSSGARGTSADGGREESVGDGKSESSTWKGEENVKSGEVRNMGTTLSLRKPPQSDEEESRGSETALKF</sequence>
<feature type="region of interest" description="Disordered" evidence="6">
    <location>
        <begin position="131"/>
        <end position="159"/>
    </location>
</feature>
<evidence type="ECO:0000313" key="8">
    <source>
        <dbReference type="EMBL" id="AII32445.1"/>
    </source>
</evidence>
<dbReference type="EMBL" id="KF581197">
    <property type="protein sequence ID" value="AII32445.1"/>
    <property type="molecule type" value="mRNA"/>
</dbReference>
<name>A0A171NYB9_TAXCH</name>
<keyword evidence="5" id="KW-0539">Nucleus</keyword>
<dbReference type="AlphaFoldDB" id="A0A171NYB9"/>